<name>A0A8J6QHM5_9GAMM</name>
<evidence type="ECO:0000256" key="7">
    <source>
        <dbReference type="ARBA" id="ARBA00023237"/>
    </source>
</evidence>
<evidence type="ECO:0000256" key="4">
    <source>
        <dbReference type="ARBA" id="ARBA00022692"/>
    </source>
</evidence>
<reference evidence="13" key="1">
    <citation type="submission" date="2020-09" db="EMBL/GenBank/DDBJ databases">
        <title>A novel bacterium of genus Neiella, isolated from South China Sea.</title>
        <authorList>
            <person name="Huang H."/>
            <person name="Mo K."/>
            <person name="Hu Y."/>
        </authorList>
    </citation>
    <scope>NUCLEOTIDE SEQUENCE</scope>
    <source>
        <strain evidence="13">HB171785</strain>
    </source>
</reference>
<dbReference type="InterPro" id="IPR036942">
    <property type="entry name" value="Beta-barrel_TonB_sf"/>
</dbReference>
<keyword evidence="3 8" id="KW-1134">Transmembrane beta strand</keyword>
<dbReference type="GO" id="GO:0009279">
    <property type="term" value="C:cell outer membrane"/>
    <property type="evidence" value="ECO:0007669"/>
    <property type="project" value="UniProtKB-SubCell"/>
</dbReference>
<protein>
    <submittedName>
        <fullName evidence="13">TonB-dependent receptor</fullName>
    </submittedName>
</protein>
<dbReference type="Proteomes" id="UP000638014">
    <property type="component" value="Unassembled WGS sequence"/>
</dbReference>
<evidence type="ECO:0000313" key="13">
    <source>
        <dbReference type="EMBL" id="MBD1388688.1"/>
    </source>
</evidence>
<evidence type="ECO:0000256" key="3">
    <source>
        <dbReference type="ARBA" id="ARBA00022452"/>
    </source>
</evidence>
<keyword evidence="14" id="KW-1185">Reference proteome</keyword>
<dbReference type="InterPro" id="IPR037066">
    <property type="entry name" value="Plug_dom_sf"/>
</dbReference>
<organism evidence="13 14">
    <name type="scientific">Neiella litorisoli</name>
    <dbReference type="NCBI Taxonomy" id="2771431"/>
    <lineage>
        <taxon>Bacteria</taxon>
        <taxon>Pseudomonadati</taxon>
        <taxon>Pseudomonadota</taxon>
        <taxon>Gammaproteobacteria</taxon>
        <taxon>Alteromonadales</taxon>
        <taxon>Echinimonadaceae</taxon>
        <taxon>Neiella</taxon>
    </lineage>
</organism>
<evidence type="ECO:0000256" key="1">
    <source>
        <dbReference type="ARBA" id="ARBA00004571"/>
    </source>
</evidence>
<evidence type="ECO:0000259" key="12">
    <source>
        <dbReference type="Pfam" id="PF07715"/>
    </source>
</evidence>
<evidence type="ECO:0000256" key="10">
    <source>
        <dbReference type="SAM" id="MobiDB-lite"/>
    </source>
</evidence>
<keyword evidence="7 8" id="KW-0998">Cell outer membrane</keyword>
<keyword evidence="2 8" id="KW-0813">Transport</keyword>
<keyword evidence="6 8" id="KW-0472">Membrane</keyword>
<evidence type="ECO:0000256" key="8">
    <source>
        <dbReference type="PROSITE-ProRule" id="PRU01360"/>
    </source>
</evidence>
<keyword evidence="13" id="KW-0675">Receptor</keyword>
<dbReference type="Pfam" id="PF07715">
    <property type="entry name" value="Plug"/>
    <property type="match status" value="1"/>
</dbReference>
<dbReference type="PANTHER" id="PTHR40980:SF3">
    <property type="entry name" value="TONB-DEPENDENT RECEPTOR-LIKE BETA-BARREL DOMAIN-CONTAINING PROTEIN"/>
    <property type="match status" value="1"/>
</dbReference>
<keyword evidence="5 9" id="KW-0798">TonB box</keyword>
<dbReference type="EMBL" id="JACXAF010000004">
    <property type="protein sequence ID" value="MBD1388688.1"/>
    <property type="molecule type" value="Genomic_DNA"/>
</dbReference>
<dbReference type="Pfam" id="PF00593">
    <property type="entry name" value="TonB_dep_Rec_b-barrel"/>
    <property type="match status" value="1"/>
</dbReference>
<evidence type="ECO:0000256" key="2">
    <source>
        <dbReference type="ARBA" id="ARBA00022448"/>
    </source>
</evidence>
<comment type="caution">
    <text evidence="13">The sequence shown here is derived from an EMBL/GenBank/DDBJ whole genome shotgun (WGS) entry which is preliminary data.</text>
</comment>
<dbReference type="PANTHER" id="PTHR40980">
    <property type="entry name" value="PLUG DOMAIN-CONTAINING PROTEIN"/>
    <property type="match status" value="1"/>
</dbReference>
<evidence type="ECO:0000256" key="5">
    <source>
        <dbReference type="ARBA" id="ARBA00023077"/>
    </source>
</evidence>
<evidence type="ECO:0000256" key="9">
    <source>
        <dbReference type="RuleBase" id="RU003357"/>
    </source>
</evidence>
<dbReference type="InterPro" id="IPR012910">
    <property type="entry name" value="Plug_dom"/>
</dbReference>
<feature type="domain" description="TonB-dependent receptor-like beta-barrel" evidence="11">
    <location>
        <begin position="413"/>
        <end position="1005"/>
    </location>
</feature>
<dbReference type="InterPro" id="IPR000531">
    <property type="entry name" value="Beta-barrel_TonB"/>
</dbReference>
<dbReference type="InterPro" id="IPR039426">
    <property type="entry name" value="TonB-dep_rcpt-like"/>
</dbReference>
<keyword evidence="4 8" id="KW-0812">Transmembrane</keyword>
<evidence type="ECO:0000256" key="6">
    <source>
        <dbReference type="ARBA" id="ARBA00023136"/>
    </source>
</evidence>
<comment type="subcellular location">
    <subcellularLocation>
        <location evidence="1 8">Cell outer membrane</location>
        <topology evidence="1 8">Multi-pass membrane protein</topology>
    </subcellularLocation>
</comment>
<feature type="domain" description="TonB-dependent receptor plug" evidence="12">
    <location>
        <begin position="41"/>
        <end position="144"/>
    </location>
</feature>
<gene>
    <name evidence="13" type="ORF">IC617_04530</name>
</gene>
<evidence type="ECO:0000259" key="11">
    <source>
        <dbReference type="Pfam" id="PF00593"/>
    </source>
</evidence>
<dbReference type="Gene3D" id="2.170.130.10">
    <property type="entry name" value="TonB-dependent receptor, plug domain"/>
    <property type="match status" value="1"/>
</dbReference>
<dbReference type="AlphaFoldDB" id="A0A8J6QHM5"/>
<dbReference type="InterPro" id="IPR010104">
    <property type="entry name" value="TonB_rcpt_bac"/>
</dbReference>
<evidence type="ECO:0000313" key="14">
    <source>
        <dbReference type="Proteomes" id="UP000638014"/>
    </source>
</evidence>
<sequence length="1039" mass="113567">MVIGGLAHAAEPNGENNQNEDVEVIEVSGIRGALITALSEKRENANITEIINAEDIGKLPDNNLAEVLENVTGVQIDRTNGVGTGVQIRGTGANRVEINGVSTVSAGSDRTGIRFEDLPAALIASLEVTKSSTAKTIEGSVGGTVNLRTLRGNSLKDRLIQFRIQAEHSDLADSTQPKISGTYGDNWETSIGKLGFVATASYAKQDVASANPRFDRDRAVMSDSGLASAEEFNFLRTQFLDQPLSGKEYKTKNLTTSLELQATEHLNLYFDATLNDQDATDDNSRAFFSGTGGTPVINNTTNTGFETIDLGKIDGVTGKIDLGEVTVVTSGILGVGVSGDGKTIDPNLRTGNSNSARETDSSVFAFGGEYSTEDYTLAAEVSYSDSETNSPSFNTTLDFINPNGPQVTADTRNDNGTPAEFKIKNDTFQFGIAQGLPETPSSAELLDPANYALRSTGQGKAHAEGKETAARVDFSYDISDTNPWFVDVLAGVRWNKTTNEQGSERSSFSFGNWNRPRANLFADIVKPGANNFNKGDSRDLYIKDYLIVSNGISRNNPDYVFETFNNAIIANNALNDPDFSMDAYNELQAQYADDPSGFKSAAEARGWNTLLTEPTVNETSFFDIEEKTWALYLQANLDFEAGTVPITGNIGARYIETDLDSYGNQVSTINGTELVTPSKESSSYSYVLPRFNIAAELSEGLYMKAGIGKDIRRPDFDWLSTSTSFGASASAAVTVGNPDLEPEEIWSYDLSLEYYFAPSAFMSIGFFHKERTNLIVLQEESPDEPIGAGGQIERDVEAPCENGGIFNPNVPPENYNVFSSREDTFGICVAKKSRFNASGTETQSGVEVAAQYDFSEFEDQLGWASGFGIIANYTYQDSGEGLDDYYYATGLAGKQPGDSVNPNAIDQILGRDDYFHQTETTADDPVTKRVTLHKLSKHSYNFTLFYEKYDISARMRYTYRSEFTEELNRMRFNIPVIVGSRGQLNASVNYQLNENFTVGIEGVNLTKEDRTRWCFNEDTLLCEQSLTDRRITASLAGKF</sequence>
<proteinExistence type="inferred from homology"/>
<accession>A0A8J6QHM5</accession>
<comment type="similarity">
    <text evidence="8 9">Belongs to the TonB-dependent receptor family.</text>
</comment>
<dbReference type="NCBIfam" id="TIGR01782">
    <property type="entry name" value="TonB-Xanth-Caul"/>
    <property type="match status" value="1"/>
</dbReference>
<dbReference type="PROSITE" id="PS52016">
    <property type="entry name" value="TONB_DEPENDENT_REC_3"/>
    <property type="match status" value="1"/>
</dbReference>
<feature type="region of interest" description="Disordered" evidence="10">
    <location>
        <begin position="1"/>
        <end position="20"/>
    </location>
</feature>
<dbReference type="Gene3D" id="2.40.170.20">
    <property type="entry name" value="TonB-dependent receptor, beta-barrel domain"/>
    <property type="match status" value="1"/>
</dbReference>
<dbReference type="SUPFAM" id="SSF56935">
    <property type="entry name" value="Porins"/>
    <property type="match status" value="1"/>
</dbReference>